<dbReference type="PANTHER" id="PTHR47506">
    <property type="entry name" value="TRANSCRIPTIONAL REGULATORY PROTEIN"/>
    <property type="match status" value="1"/>
</dbReference>
<proteinExistence type="predicted"/>
<keyword evidence="2" id="KW-0805">Transcription regulation</keyword>
<dbReference type="EMBL" id="JBHSFK010000030">
    <property type="protein sequence ID" value="MFC4504952.1"/>
    <property type="molecule type" value="Genomic_DNA"/>
</dbReference>
<dbReference type="Proteomes" id="UP001595839">
    <property type="component" value="Unassembled WGS sequence"/>
</dbReference>
<accession>A0ABV9AYE8</accession>
<feature type="domain" description="HTH tetR-type" evidence="6">
    <location>
        <begin position="10"/>
        <end position="70"/>
    </location>
</feature>
<gene>
    <name evidence="7" type="ORF">ACFPIH_36565</name>
</gene>
<reference evidence="8" key="1">
    <citation type="journal article" date="2019" name="Int. J. Syst. Evol. Microbiol.">
        <title>The Global Catalogue of Microorganisms (GCM) 10K type strain sequencing project: providing services to taxonomists for standard genome sequencing and annotation.</title>
        <authorList>
            <consortium name="The Broad Institute Genomics Platform"/>
            <consortium name="The Broad Institute Genome Sequencing Center for Infectious Disease"/>
            <person name="Wu L."/>
            <person name="Ma J."/>
        </authorList>
    </citation>
    <scope>NUCLEOTIDE SEQUENCE [LARGE SCALE GENOMIC DNA]</scope>
    <source>
        <strain evidence="8">CGMCC 4.7177</strain>
    </source>
</reference>
<keyword evidence="4" id="KW-0804">Transcription</keyword>
<evidence type="ECO:0000256" key="1">
    <source>
        <dbReference type="ARBA" id="ARBA00022491"/>
    </source>
</evidence>
<comment type="caution">
    <text evidence="7">The sequence shown here is derived from an EMBL/GenBank/DDBJ whole genome shotgun (WGS) entry which is preliminary data.</text>
</comment>
<evidence type="ECO:0000256" key="2">
    <source>
        <dbReference type="ARBA" id="ARBA00023015"/>
    </source>
</evidence>
<organism evidence="7 8">
    <name type="scientific">Streptomyces vulcanius</name>
    <dbReference type="NCBI Taxonomy" id="1441876"/>
    <lineage>
        <taxon>Bacteria</taxon>
        <taxon>Bacillati</taxon>
        <taxon>Actinomycetota</taxon>
        <taxon>Actinomycetes</taxon>
        <taxon>Kitasatosporales</taxon>
        <taxon>Streptomycetaceae</taxon>
        <taxon>Streptomyces</taxon>
    </lineage>
</organism>
<feature type="DNA-binding region" description="H-T-H motif" evidence="5">
    <location>
        <begin position="33"/>
        <end position="52"/>
    </location>
</feature>
<dbReference type="PRINTS" id="PR00455">
    <property type="entry name" value="HTHTETR"/>
</dbReference>
<evidence type="ECO:0000313" key="8">
    <source>
        <dbReference type="Proteomes" id="UP001595839"/>
    </source>
</evidence>
<keyword evidence="3 5" id="KW-0238">DNA-binding</keyword>
<dbReference type="SUPFAM" id="SSF48498">
    <property type="entry name" value="Tetracyclin repressor-like, C-terminal domain"/>
    <property type="match status" value="1"/>
</dbReference>
<dbReference type="InterPro" id="IPR001647">
    <property type="entry name" value="HTH_TetR"/>
</dbReference>
<dbReference type="Pfam" id="PF13977">
    <property type="entry name" value="TetR_C_6"/>
    <property type="match status" value="1"/>
</dbReference>
<dbReference type="PROSITE" id="PS50977">
    <property type="entry name" value="HTH_TETR_2"/>
    <property type="match status" value="1"/>
</dbReference>
<evidence type="ECO:0000256" key="3">
    <source>
        <dbReference type="ARBA" id="ARBA00023125"/>
    </source>
</evidence>
<evidence type="ECO:0000256" key="4">
    <source>
        <dbReference type="ARBA" id="ARBA00023163"/>
    </source>
</evidence>
<keyword evidence="1" id="KW-0678">Repressor</keyword>
<dbReference type="InterPro" id="IPR036271">
    <property type="entry name" value="Tet_transcr_reg_TetR-rel_C_sf"/>
</dbReference>
<evidence type="ECO:0000313" key="7">
    <source>
        <dbReference type="EMBL" id="MFC4504952.1"/>
    </source>
</evidence>
<sequence length="204" mass="22356">MTRRSYPKGLAKREEILATALEVIAERGFSGATLRELADASNLSITGLVHHFGTKEQLFTEVLGRRDEIDADAYETDRFPETADEMIERLAGVVDRNAAVPGLVTLHSNLSADATAPEHPAHEYFRERYARSRDLGRDSLSHLQELGELPAGMDPGDLAELMIAAVDGLQLLWQYDKSTDMARSLSALGTLLKLANKAGHSPDD</sequence>
<dbReference type="SUPFAM" id="SSF46689">
    <property type="entry name" value="Homeodomain-like"/>
    <property type="match status" value="1"/>
</dbReference>
<evidence type="ECO:0000256" key="5">
    <source>
        <dbReference type="PROSITE-ProRule" id="PRU00335"/>
    </source>
</evidence>
<name>A0ABV9AYE8_9ACTN</name>
<dbReference type="InterPro" id="IPR009057">
    <property type="entry name" value="Homeodomain-like_sf"/>
</dbReference>
<protein>
    <submittedName>
        <fullName evidence="7">TetR/AcrR family transcriptional regulator</fullName>
    </submittedName>
</protein>
<dbReference type="Gene3D" id="1.10.357.10">
    <property type="entry name" value="Tetracycline Repressor, domain 2"/>
    <property type="match status" value="1"/>
</dbReference>
<keyword evidence="8" id="KW-1185">Reference proteome</keyword>
<evidence type="ECO:0000259" key="6">
    <source>
        <dbReference type="PROSITE" id="PS50977"/>
    </source>
</evidence>
<dbReference type="InterPro" id="IPR039538">
    <property type="entry name" value="BetI_C"/>
</dbReference>
<dbReference type="RefSeq" id="WP_381182517.1">
    <property type="nucleotide sequence ID" value="NZ_JBHSFK010000030.1"/>
</dbReference>
<dbReference type="PANTHER" id="PTHR47506:SF6">
    <property type="entry name" value="HTH-TYPE TRANSCRIPTIONAL REPRESSOR NEMR"/>
    <property type="match status" value="1"/>
</dbReference>
<dbReference type="Pfam" id="PF00440">
    <property type="entry name" value="TetR_N"/>
    <property type="match status" value="1"/>
</dbReference>